<dbReference type="Proteomes" id="UP000010843">
    <property type="component" value="Chromosome"/>
</dbReference>
<protein>
    <submittedName>
        <fullName evidence="2">Uncharacterized protein</fullName>
    </submittedName>
</protein>
<dbReference type="STRING" id="797303.Natpe_2807"/>
<evidence type="ECO:0000256" key="1">
    <source>
        <dbReference type="SAM" id="Phobius"/>
    </source>
</evidence>
<dbReference type="RefSeq" id="WP_015299123.1">
    <property type="nucleotide sequence ID" value="NC_019962.1"/>
</dbReference>
<dbReference type="EMBL" id="CP003372">
    <property type="protein sequence ID" value="AGB32606.1"/>
    <property type="molecule type" value="Genomic_DNA"/>
</dbReference>
<proteinExistence type="predicted"/>
<dbReference type="OrthoDB" id="346232at2157"/>
<keyword evidence="1" id="KW-0812">Transmembrane</keyword>
<keyword evidence="1" id="KW-0472">Membrane</keyword>
<dbReference type="GeneID" id="43321546"/>
<dbReference type="HOGENOM" id="CLU_691904_0_0_2"/>
<organism evidence="2 3">
    <name type="scientific">Natrinema pellirubrum (strain DSM 15624 / CIP 106293 / JCM 10476 / NCIMB 786 / 157)</name>
    <dbReference type="NCBI Taxonomy" id="797303"/>
    <lineage>
        <taxon>Archaea</taxon>
        <taxon>Methanobacteriati</taxon>
        <taxon>Methanobacteriota</taxon>
        <taxon>Stenosarchaea group</taxon>
        <taxon>Halobacteria</taxon>
        <taxon>Halobacteriales</taxon>
        <taxon>Natrialbaceae</taxon>
        <taxon>Natrinema</taxon>
    </lineage>
</organism>
<gene>
    <name evidence="2" type="ordered locus">Natpe_2807</name>
</gene>
<evidence type="ECO:0000313" key="3">
    <source>
        <dbReference type="Proteomes" id="UP000010843"/>
    </source>
</evidence>
<feature type="transmembrane region" description="Helical" evidence="1">
    <location>
        <begin position="360"/>
        <end position="385"/>
    </location>
</feature>
<keyword evidence="1" id="KW-1133">Transmembrane helix</keyword>
<sequence length="398" mass="45179">MSLPERAAFLQDCYFHEPHPNPFEIKVERKRLKKSADSFGYPPDVVDRSKRFFSVSEVDICDICEDRPSYCTHNAGKETIEEWTLEIEQFVKQEWAEWFKENTSFGVGDVEKRPSGILVLECEVDSVKVDFLLFTTERQASEYTFSDEAPEFGIGFLHPDILEGLSESERIFAWTEPLEDRFESSADEKLDDFFGTSGNRLLNVDQISTKKSVIISSIQEYLNKIGYDPQSNIGSSVREANRHRIPVSERGLTAGIRSDDEKVVLCECDLVNDLHIHRFSGGKLTDAEESPELSHLIDEVNRLSDSRADLDSTINSLSKMSSWFSAVAALTGILSLFGNTDELLNYLVDDLGLDFIDPTVGFILLLVTIGVLLFVGLFSLSVFILEWRFDWEIVDYVD</sequence>
<dbReference type="AlphaFoldDB" id="L0JQE3"/>
<evidence type="ECO:0000313" key="2">
    <source>
        <dbReference type="EMBL" id="AGB32606.1"/>
    </source>
</evidence>
<accession>L0JQE3</accession>
<name>L0JQE3_NATP1</name>
<dbReference type="KEGG" id="npe:Natpe_2807"/>
<reference evidence="3" key="1">
    <citation type="submission" date="2012-02" db="EMBL/GenBank/DDBJ databases">
        <title>Complete sequence of chromosome of Natrinema pellirubrum DSM 15624.</title>
        <authorList>
            <person name="Lucas S."/>
            <person name="Han J."/>
            <person name="Lapidus A."/>
            <person name="Cheng J.-F."/>
            <person name="Goodwin L."/>
            <person name="Pitluck S."/>
            <person name="Peters L."/>
            <person name="Teshima H."/>
            <person name="Detter J.C."/>
            <person name="Han C."/>
            <person name="Tapia R."/>
            <person name="Land M."/>
            <person name="Hauser L."/>
            <person name="Kyrpides N."/>
            <person name="Ivanova N."/>
            <person name="Pagani I."/>
            <person name="Sproer C."/>
            <person name="Anderson I."/>
            <person name="Woyke T."/>
        </authorList>
    </citation>
    <scope>NUCLEOTIDE SEQUENCE [LARGE SCALE GENOMIC DNA]</scope>
    <source>
        <strain evidence="3">DSM 15624 / JCM 10476 / NCIMB 786</strain>
    </source>
</reference>